<gene>
    <name evidence="6" type="primary">xerD_1</name>
    <name evidence="6" type="ORF">NCTC12272_01135</name>
</gene>
<accession>A0AAX2IWD1</accession>
<dbReference type="CDD" id="cd00796">
    <property type="entry name" value="INT_Rci_Hp1_C"/>
    <property type="match status" value="1"/>
</dbReference>
<dbReference type="GO" id="GO:0006310">
    <property type="term" value="P:DNA recombination"/>
    <property type="evidence" value="ECO:0007669"/>
    <property type="project" value="UniProtKB-KW"/>
</dbReference>
<dbReference type="GO" id="GO:0003677">
    <property type="term" value="F:DNA binding"/>
    <property type="evidence" value="ECO:0007669"/>
    <property type="project" value="UniProtKB-KW"/>
</dbReference>
<evidence type="ECO:0000259" key="5">
    <source>
        <dbReference type="PROSITE" id="PS51898"/>
    </source>
</evidence>
<keyword evidence="2" id="KW-0229">DNA integration</keyword>
<evidence type="ECO:0000256" key="2">
    <source>
        <dbReference type="ARBA" id="ARBA00022908"/>
    </source>
</evidence>
<evidence type="ECO:0000256" key="1">
    <source>
        <dbReference type="ARBA" id="ARBA00008857"/>
    </source>
</evidence>
<dbReference type="PROSITE" id="PS51898">
    <property type="entry name" value="TYR_RECOMBINASE"/>
    <property type="match status" value="1"/>
</dbReference>
<dbReference type="Proteomes" id="UP000249566">
    <property type="component" value="Chromosome 1"/>
</dbReference>
<dbReference type="GO" id="GO:0015074">
    <property type="term" value="P:DNA integration"/>
    <property type="evidence" value="ECO:0007669"/>
    <property type="project" value="UniProtKB-KW"/>
</dbReference>
<protein>
    <submittedName>
        <fullName evidence="6">Site-specific recombinase XerD</fullName>
    </submittedName>
</protein>
<dbReference type="PANTHER" id="PTHR30349:SF64">
    <property type="entry name" value="PROPHAGE INTEGRASE INTD-RELATED"/>
    <property type="match status" value="1"/>
</dbReference>
<dbReference type="SUPFAM" id="SSF56349">
    <property type="entry name" value="DNA breaking-rejoining enzymes"/>
    <property type="match status" value="1"/>
</dbReference>
<evidence type="ECO:0000313" key="7">
    <source>
        <dbReference type="Proteomes" id="UP000249566"/>
    </source>
</evidence>
<dbReference type="Pfam" id="PF00589">
    <property type="entry name" value="Phage_integrase"/>
    <property type="match status" value="1"/>
</dbReference>
<sequence length="357" mass="41087">MATIEERTSKSGEKTYRVKIRLKGEKPQEATFKRKSDAKKWAGSIEAAIREGRHFRSVEAKRRTLSELIDKYIDNVLPHKSESMQSAQKNQLLWWKEKAGYYLLADFTPQIIGTLREELAKGTTNRGKKRTTATVNRYLAALSHVLSTAVNEYEWLETNPLLKIKRQPESQGRVRYLDDDERSRLLSACKQSSNQQLYTIVVLALSTGMRKGEILNLKRRDVFLNEGFVVIDKTKNKERRRVPIISHAYEVLSNQLKIVRLDTDYVFPSKDGKKPIDIKRPWEVAVSVAKLDDFRFHDLRHSCASYLAMNGASQRDLMEVLGHKTVQMTKRYSHLSDSHISSVVGSMNEKIFGEVEQ</sequence>
<dbReference type="PANTHER" id="PTHR30349">
    <property type="entry name" value="PHAGE INTEGRASE-RELATED"/>
    <property type="match status" value="1"/>
</dbReference>
<name>A0AAX2IWD1_LEGPN</name>
<evidence type="ECO:0000256" key="3">
    <source>
        <dbReference type="ARBA" id="ARBA00023125"/>
    </source>
</evidence>
<dbReference type="InterPro" id="IPR002104">
    <property type="entry name" value="Integrase_catalytic"/>
</dbReference>
<dbReference type="InterPro" id="IPR010998">
    <property type="entry name" value="Integrase_recombinase_N"/>
</dbReference>
<dbReference type="RefSeq" id="WP_027221311.1">
    <property type="nucleotide sequence ID" value="NZ_CAAAIJ010000004.1"/>
</dbReference>
<dbReference type="AlphaFoldDB" id="A0AAX2IWD1"/>
<dbReference type="Gene3D" id="1.10.150.130">
    <property type="match status" value="1"/>
</dbReference>
<proteinExistence type="inferred from homology"/>
<evidence type="ECO:0000256" key="4">
    <source>
        <dbReference type="ARBA" id="ARBA00023172"/>
    </source>
</evidence>
<reference evidence="6 7" key="1">
    <citation type="submission" date="2018-06" db="EMBL/GenBank/DDBJ databases">
        <authorList>
            <consortium name="Pathogen Informatics"/>
            <person name="Doyle S."/>
        </authorList>
    </citation>
    <scope>NUCLEOTIDE SEQUENCE [LARGE SCALE GENOMIC DNA]</scope>
    <source>
        <strain evidence="6 7">NCTC12272</strain>
    </source>
</reference>
<organism evidence="6 7">
    <name type="scientific">Legionella pneumophila subsp. pascullei</name>
    <dbReference type="NCBI Taxonomy" id="91890"/>
    <lineage>
        <taxon>Bacteria</taxon>
        <taxon>Pseudomonadati</taxon>
        <taxon>Pseudomonadota</taxon>
        <taxon>Gammaproteobacteria</taxon>
        <taxon>Legionellales</taxon>
        <taxon>Legionellaceae</taxon>
        <taxon>Legionella</taxon>
    </lineage>
</organism>
<dbReference type="InterPro" id="IPR011010">
    <property type="entry name" value="DNA_brk_join_enz"/>
</dbReference>
<evidence type="ECO:0000313" key="6">
    <source>
        <dbReference type="EMBL" id="SQG89949.1"/>
    </source>
</evidence>
<dbReference type="InterPro" id="IPR050090">
    <property type="entry name" value="Tyrosine_recombinase_XerCD"/>
</dbReference>
<keyword evidence="4" id="KW-0233">DNA recombination</keyword>
<comment type="similarity">
    <text evidence="1">Belongs to the 'phage' integrase family.</text>
</comment>
<dbReference type="InterPro" id="IPR013762">
    <property type="entry name" value="Integrase-like_cat_sf"/>
</dbReference>
<dbReference type="Gene3D" id="1.10.443.10">
    <property type="entry name" value="Intergrase catalytic core"/>
    <property type="match status" value="1"/>
</dbReference>
<keyword evidence="3" id="KW-0238">DNA-binding</keyword>
<feature type="domain" description="Tyr recombinase" evidence="5">
    <location>
        <begin position="172"/>
        <end position="345"/>
    </location>
</feature>
<dbReference type="EMBL" id="LS483412">
    <property type="protein sequence ID" value="SQG89949.1"/>
    <property type="molecule type" value="Genomic_DNA"/>
</dbReference>